<evidence type="ECO:0000313" key="5">
    <source>
        <dbReference type="Proteomes" id="UP000027432"/>
    </source>
</evidence>
<dbReference type="EMBL" id="AUND01000012">
    <property type="protein sequence ID" value="KEO54155.1"/>
    <property type="molecule type" value="Genomic_DNA"/>
</dbReference>
<proteinExistence type="inferred from homology"/>
<dbReference type="Pfam" id="PF01370">
    <property type="entry name" value="Epimerase"/>
    <property type="match status" value="1"/>
</dbReference>
<organism evidence="4 5">
    <name type="scientific">Thioclava pacifica DSM 10166</name>
    <dbReference type="NCBI Taxonomy" id="1353537"/>
    <lineage>
        <taxon>Bacteria</taxon>
        <taxon>Pseudomonadati</taxon>
        <taxon>Pseudomonadota</taxon>
        <taxon>Alphaproteobacteria</taxon>
        <taxon>Rhodobacterales</taxon>
        <taxon>Paracoccaceae</taxon>
        <taxon>Thioclava</taxon>
    </lineage>
</organism>
<dbReference type="OrthoDB" id="9778052at2"/>
<dbReference type="eggNOG" id="COG0451">
    <property type="taxonomic scope" value="Bacteria"/>
</dbReference>
<dbReference type="InterPro" id="IPR036291">
    <property type="entry name" value="NAD(P)-bd_dom_sf"/>
</dbReference>
<feature type="domain" description="NAD-dependent epimerase/dehydratase" evidence="3">
    <location>
        <begin position="5"/>
        <end position="242"/>
    </location>
</feature>
<dbReference type="InterPro" id="IPR050425">
    <property type="entry name" value="NAD(P)_dehydrat-like"/>
</dbReference>
<dbReference type="Proteomes" id="UP000027432">
    <property type="component" value="Unassembled WGS sequence"/>
</dbReference>
<dbReference type="InterPro" id="IPR001509">
    <property type="entry name" value="Epimerase_deHydtase"/>
</dbReference>
<dbReference type="RefSeq" id="WP_038075117.1">
    <property type="nucleotide sequence ID" value="NZ_AUND01000012.1"/>
</dbReference>
<dbReference type="AlphaFoldDB" id="A0A074JEA4"/>
<reference evidence="4 5" key="1">
    <citation type="submission" date="2013-07" db="EMBL/GenBank/DDBJ databases">
        <title>Thioclava pacifica DSM 10166 Genome Sequencing.</title>
        <authorList>
            <person name="Lai Q."/>
            <person name="Shao Z."/>
        </authorList>
    </citation>
    <scope>NUCLEOTIDE SEQUENCE [LARGE SCALE GENOMIC DNA]</scope>
    <source>
        <strain evidence="4 5">DSM 10166</strain>
    </source>
</reference>
<dbReference type="Gene3D" id="3.40.50.720">
    <property type="entry name" value="NAD(P)-binding Rossmann-like Domain"/>
    <property type="match status" value="1"/>
</dbReference>
<gene>
    <name evidence="4" type="ORF">TP2_04340</name>
</gene>
<protein>
    <recommendedName>
        <fullName evidence="3">NAD-dependent epimerase/dehydratase domain-containing protein</fullName>
    </recommendedName>
</protein>
<dbReference type="GO" id="GO:0016616">
    <property type="term" value="F:oxidoreductase activity, acting on the CH-OH group of donors, NAD or NADP as acceptor"/>
    <property type="evidence" value="ECO:0007669"/>
    <property type="project" value="TreeGrafter"/>
</dbReference>
<evidence type="ECO:0000313" key="4">
    <source>
        <dbReference type="EMBL" id="KEO54155.1"/>
    </source>
</evidence>
<dbReference type="FunFam" id="3.40.50.720:FF:000336">
    <property type="entry name" value="Aldehyde reductase"/>
    <property type="match status" value="1"/>
</dbReference>
<accession>A0A074JEA4</accession>
<evidence type="ECO:0000259" key="3">
    <source>
        <dbReference type="Pfam" id="PF01370"/>
    </source>
</evidence>
<dbReference type="PANTHER" id="PTHR10366:SF564">
    <property type="entry name" value="STEROL-4-ALPHA-CARBOXYLATE 3-DEHYDROGENASE, DECARBOXYLATING"/>
    <property type="match status" value="1"/>
</dbReference>
<dbReference type="SUPFAM" id="SSF51735">
    <property type="entry name" value="NAD(P)-binding Rossmann-fold domains"/>
    <property type="match status" value="1"/>
</dbReference>
<keyword evidence="5" id="KW-1185">Reference proteome</keyword>
<name>A0A074JEA4_9RHOB</name>
<evidence type="ECO:0000256" key="2">
    <source>
        <dbReference type="ARBA" id="ARBA00023445"/>
    </source>
</evidence>
<sequence length="332" mass="36035">MARRILVTGITGFIAKRIAYDLLAQGETVRGTLRKASRGEEVRAALADLGPEALDRLSFIEADLMSDAGWAEALEGIDAVIHTASPFPITKIKDERTIIAPAVEGTRRVLSTAQAAGVTRVVLTSSMEAVMHGVTSDPMTETDWSNPKAPTCSAYTRSKIFAEEAAWEFIEDHHEMELTVINPGLVCGTPMDRHTGSSVEVIERLMAGKDPAVPEFELPVVDIADVSACHVAALDAPASIGQRYICAERFVSFPDMARTLKAEFPDRRIPTRRAPNWLVGALALFDSQIALIKPMLGKRMRLSHAAAARDLGMTFVPAEEAVLRTGRFLAAK</sequence>
<comment type="similarity">
    <text evidence="2">Belongs to the NAD(P)-dependent epimerase/dehydratase family. Dihydroflavonol-4-reductase subfamily.</text>
</comment>
<evidence type="ECO:0000256" key="1">
    <source>
        <dbReference type="ARBA" id="ARBA00023002"/>
    </source>
</evidence>
<keyword evidence="1" id="KW-0560">Oxidoreductase</keyword>
<dbReference type="PANTHER" id="PTHR10366">
    <property type="entry name" value="NAD DEPENDENT EPIMERASE/DEHYDRATASE"/>
    <property type="match status" value="1"/>
</dbReference>
<dbReference type="STRING" id="1353537.TP2_04340"/>
<comment type="caution">
    <text evidence="4">The sequence shown here is derived from an EMBL/GenBank/DDBJ whole genome shotgun (WGS) entry which is preliminary data.</text>
</comment>